<dbReference type="SMART" id="SM00353">
    <property type="entry name" value="HLH"/>
    <property type="match status" value="1"/>
</dbReference>
<proteinExistence type="predicted"/>
<feature type="compositionally biased region" description="Basic and acidic residues" evidence="1">
    <location>
        <begin position="95"/>
        <end position="110"/>
    </location>
</feature>
<evidence type="ECO:0000313" key="3">
    <source>
        <dbReference type="EMBL" id="KAK3934260.1"/>
    </source>
</evidence>
<accession>A0AAN6MWB1</accession>
<dbReference type="Proteomes" id="UP001303473">
    <property type="component" value="Unassembled WGS sequence"/>
</dbReference>
<feature type="region of interest" description="Disordered" evidence="1">
    <location>
        <begin position="44"/>
        <end position="78"/>
    </location>
</feature>
<dbReference type="SUPFAM" id="SSF47459">
    <property type="entry name" value="HLH, helix-loop-helix DNA-binding domain"/>
    <property type="match status" value="1"/>
</dbReference>
<evidence type="ECO:0000313" key="4">
    <source>
        <dbReference type="Proteomes" id="UP001303473"/>
    </source>
</evidence>
<feature type="domain" description="BHLH" evidence="2">
    <location>
        <begin position="17"/>
        <end position="95"/>
    </location>
</feature>
<sequence length="133" mass="15002">MPGDIYPDSSFSTKLLSKRIAHKLSEKSRRNRLAAAIREIQKLLPSKAQGEAAHNDNNNNNEISDDKEPSPQFQCMGPTSKVEIVELAVGYIRKLKQEKDEATRRAREAEQQLYSTRKGPSSPVNNESNLHKE</sequence>
<dbReference type="Pfam" id="PF00010">
    <property type="entry name" value="HLH"/>
    <property type="match status" value="1"/>
</dbReference>
<dbReference type="GO" id="GO:0046983">
    <property type="term" value="F:protein dimerization activity"/>
    <property type="evidence" value="ECO:0007669"/>
    <property type="project" value="InterPro"/>
</dbReference>
<evidence type="ECO:0000259" key="2">
    <source>
        <dbReference type="PROSITE" id="PS50888"/>
    </source>
</evidence>
<comment type="caution">
    <text evidence="3">The sequence shown here is derived from an EMBL/GenBank/DDBJ whole genome shotgun (WGS) entry which is preliminary data.</text>
</comment>
<dbReference type="Gene3D" id="4.10.280.10">
    <property type="entry name" value="Helix-loop-helix DNA-binding domain"/>
    <property type="match status" value="1"/>
</dbReference>
<organism evidence="3 4">
    <name type="scientific">Diplogelasinospora grovesii</name>
    <dbReference type="NCBI Taxonomy" id="303347"/>
    <lineage>
        <taxon>Eukaryota</taxon>
        <taxon>Fungi</taxon>
        <taxon>Dikarya</taxon>
        <taxon>Ascomycota</taxon>
        <taxon>Pezizomycotina</taxon>
        <taxon>Sordariomycetes</taxon>
        <taxon>Sordariomycetidae</taxon>
        <taxon>Sordariales</taxon>
        <taxon>Diplogelasinosporaceae</taxon>
        <taxon>Diplogelasinospora</taxon>
    </lineage>
</organism>
<reference evidence="4" key="1">
    <citation type="journal article" date="2023" name="Mol. Phylogenet. Evol.">
        <title>Genome-scale phylogeny and comparative genomics of the fungal order Sordariales.</title>
        <authorList>
            <person name="Hensen N."/>
            <person name="Bonometti L."/>
            <person name="Westerberg I."/>
            <person name="Brannstrom I.O."/>
            <person name="Guillou S."/>
            <person name="Cros-Aarteil S."/>
            <person name="Calhoun S."/>
            <person name="Haridas S."/>
            <person name="Kuo A."/>
            <person name="Mondo S."/>
            <person name="Pangilinan J."/>
            <person name="Riley R."/>
            <person name="LaButti K."/>
            <person name="Andreopoulos B."/>
            <person name="Lipzen A."/>
            <person name="Chen C."/>
            <person name="Yan M."/>
            <person name="Daum C."/>
            <person name="Ng V."/>
            <person name="Clum A."/>
            <person name="Steindorff A."/>
            <person name="Ohm R.A."/>
            <person name="Martin F."/>
            <person name="Silar P."/>
            <person name="Natvig D.O."/>
            <person name="Lalanne C."/>
            <person name="Gautier V."/>
            <person name="Ament-Velasquez S.L."/>
            <person name="Kruys A."/>
            <person name="Hutchinson M.I."/>
            <person name="Powell A.J."/>
            <person name="Barry K."/>
            <person name="Miller A.N."/>
            <person name="Grigoriev I.V."/>
            <person name="Debuchy R."/>
            <person name="Gladieux P."/>
            <person name="Hiltunen Thoren M."/>
            <person name="Johannesson H."/>
        </authorList>
    </citation>
    <scope>NUCLEOTIDE SEQUENCE [LARGE SCALE GENOMIC DNA]</scope>
    <source>
        <strain evidence="4">CBS 340.73</strain>
    </source>
</reference>
<feature type="compositionally biased region" description="Polar residues" evidence="1">
    <location>
        <begin position="112"/>
        <end position="133"/>
    </location>
</feature>
<dbReference type="AlphaFoldDB" id="A0AAN6MWB1"/>
<dbReference type="PROSITE" id="PS50888">
    <property type="entry name" value="BHLH"/>
    <property type="match status" value="1"/>
</dbReference>
<keyword evidence="4" id="KW-1185">Reference proteome</keyword>
<protein>
    <submittedName>
        <fullName evidence="3">Phosphorus acquisition-controlling protein</fullName>
    </submittedName>
</protein>
<evidence type="ECO:0000256" key="1">
    <source>
        <dbReference type="SAM" id="MobiDB-lite"/>
    </source>
</evidence>
<feature type="region of interest" description="Disordered" evidence="1">
    <location>
        <begin position="95"/>
        <end position="133"/>
    </location>
</feature>
<dbReference type="InterPro" id="IPR011598">
    <property type="entry name" value="bHLH_dom"/>
</dbReference>
<dbReference type="EMBL" id="MU854011">
    <property type="protein sequence ID" value="KAK3934260.1"/>
    <property type="molecule type" value="Genomic_DNA"/>
</dbReference>
<dbReference type="InterPro" id="IPR036638">
    <property type="entry name" value="HLH_DNA-bd_sf"/>
</dbReference>
<name>A0AAN6MWB1_9PEZI</name>
<gene>
    <name evidence="3" type="ORF">QBC46DRAFT_274192</name>
</gene>